<feature type="region of interest" description="Disordered" evidence="1">
    <location>
        <begin position="85"/>
        <end position="161"/>
    </location>
</feature>
<organism evidence="2 3">
    <name type="scientific">Paspalum notatum var. saurae</name>
    <dbReference type="NCBI Taxonomy" id="547442"/>
    <lineage>
        <taxon>Eukaryota</taxon>
        <taxon>Viridiplantae</taxon>
        <taxon>Streptophyta</taxon>
        <taxon>Embryophyta</taxon>
        <taxon>Tracheophyta</taxon>
        <taxon>Spermatophyta</taxon>
        <taxon>Magnoliopsida</taxon>
        <taxon>Liliopsida</taxon>
        <taxon>Poales</taxon>
        <taxon>Poaceae</taxon>
        <taxon>PACMAD clade</taxon>
        <taxon>Panicoideae</taxon>
        <taxon>Andropogonodae</taxon>
        <taxon>Paspaleae</taxon>
        <taxon>Paspalinae</taxon>
        <taxon>Paspalum</taxon>
    </lineage>
</organism>
<sequence length="161" mass="16569">MESGYSIRHYTFCNPLIRSTSKSTGGKTPYELWTGAVPAVHHLRTFGCVADVKVTTPNLKKLDDRSHSEFVVEFLQAAATSAPNATAAATSTPCSPAAGPASTTSSTPSSRSEAASAVAPVSPLQEHGTPSAAPTPPTPAAASTPTQFRIASLGSRRRAGC</sequence>
<dbReference type="AlphaFoldDB" id="A0AAQ3SVM8"/>
<accession>A0AAQ3SVM8</accession>
<name>A0AAQ3SVM8_PASNO</name>
<feature type="compositionally biased region" description="Low complexity" evidence="1">
    <location>
        <begin position="85"/>
        <end position="123"/>
    </location>
</feature>
<dbReference type="EMBL" id="CP144747">
    <property type="protein sequence ID" value="WVZ61698.1"/>
    <property type="molecule type" value="Genomic_DNA"/>
</dbReference>
<protein>
    <submittedName>
        <fullName evidence="2">Uncharacterized protein</fullName>
    </submittedName>
</protein>
<evidence type="ECO:0000256" key="1">
    <source>
        <dbReference type="SAM" id="MobiDB-lite"/>
    </source>
</evidence>
<evidence type="ECO:0000313" key="3">
    <source>
        <dbReference type="Proteomes" id="UP001341281"/>
    </source>
</evidence>
<evidence type="ECO:0000313" key="2">
    <source>
        <dbReference type="EMBL" id="WVZ61698.1"/>
    </source>
</evidence>
<gene>
    <name evidence="2" type="ORF">U9M48_011528</name>
</gene>
<proteinExistence type="predicted"/>
<dbReference type="Proteomes" id="UP001341281">
    <property type="component" value="Chromosome 03"/>
</dbReference>
<reference evidence="2 3" key="1">
    <citation type="submission" date="2024-02" db="EMBL/GenBank/DDBJ databases">
        <title>High-quality chromosome-scale genome assembly of Pensacola bahiagrass (Paspalum notatum Flugge var. saurae).</title>
        <authorList>
            <person name="Vega J.M."/>
            <person name="Podio M."/>
            <person name="Orjuela J."/>
            <person name="Siena L.A."/>
            <person name="Pessino S.C."/>
            <person name="Combes M.C."/>
            <person name="Mariac C."/>
            <person name="Albertini E."/>
            <person name="Pupilli F."/>
            <person name="Ortiz J.P.A."/>
            <person name="Leblanc O."/>
        </authorList>
    </citation>
    <scope>NUCLEOTIDE SEQUENCE [LARGE SCALE GENOMIC DNA]</scope>
    <source>
        <strain evidence="2">R1</strain>
        <tissue evidence="2">Leaf</tissue>
    </source>
</reference>
<keyword evidence="3" id="KW-1185">Reference proteome</keyword>